<evidence type="ECO:0000256" key="5">
    <source>
        <dbReference type="ARBA" id="ARBA00022989"/>
    </source>
</evidence>
<dbReference type="PANTHER" id="PTHR30558">
    <property type="entry name" value="EXBD MEMBRANE COMPONENT OF PMF-DRIVEN MACROMOLECULE IMPORT SYSTEM"/>
    <property type="match status" value="1"/>
</dbReference>
<evidence type="ECO:0000256" key="7">
    <source>
        <dbReference type="RuleBase" id="RU003879"/>
    </source>
</evidence>
<dbReference type="AlphaFoldDB" id="B3EMW5"/>
<proteinExistence type="inferred from homology"/>
<accession>B3EMW5</accession>
<dbReference type="KEGG" id="cpb:Cphamn1_0635"/>
<dbReference type="Pfam" id="PF02472">
    <property type="entry name" value="ExbD"/>
    <property type="match status" value="1"/>
</dbReference>
<gene>
    <name evidence="8" type="ordered locus">Cphamn1_0635</name>
</gene>
<dbReference type="HOGENOM" id="CLU_085305_0_0_10"/>
<evidence type="ECO:0000256" key="2">
    <source>
        <dbReference type="ARBA" id="ARBA00005811"/>
    </source>
</evidence>
<keyword evidence="4 7" id="KW-0812">Transmembrane</keyword>
<dbReference type="OrthoDB" id="952702at2"/>
<sequence>MGMVDSPNGRDSGRKAKRRRKRLGFHIDMTPMVDVAFLLLTFFMLTTTFSRANTMEINIPPENSEVKIAETNVMTFRIARDGYAFWSIGEGTPRKMRLYDESDAMTLSSEVRQVLVQQTKANSKLVIVVKISDQAKYKYLVDLIDEFNMMNIDRFSLDDFTDADAKAIGILASGITEVPDLN</sequence>
<keyword evidence="3" id="KW-1003">Cell membrane</keyword>
<dbReference type="GO" id="GO:0022857">
    <property type="term" value="F:transmembrane transporter activity"/>
    <property type="evidence" value="ECO:0007669"/>
    <property type="project" value="InterPro"/>
</dbReference>
<keyword evidence="6" id="KW-0472">Membrane</keyword>
<evidence type="ECO:0000256" key="3">
    <source>
        <dbReference type="ARBA" id="ARBA00022475"/>
    </source>
</evidence>
<keyword evidence="7" id="KW-0653">Protein transport</keyword>
<dbReference type="GO" id="GO:0015031">
    <property type="term" value="P:protein transport"/>
    <property type="evidence" value="ECO:0007669"/>
    <property type="project" value="UniProtKB-KW"/>
</dbReference>
<dbReference type="STRING" id="331678.Cphamn1_0635"/>
<evidence type="ECO:0000256" key="4">
    <source>
        <dbReference type="ARBA" id="ARBA00022692"/>
    </source>
</evidence>
<organism evidence="8">
    <name type="scientific">Chlorobium phaeobacteroides (strain BS1)</name>
    <dbReference type="NCBI Taxonomy" id="331678"/>
    <lineage>
        <taxon>Bacteria</taxon>
        <taxon>Pseudomonadati</taxon>
        <taxon>Chlorobiota</taxon>
        <taxon>Chlorobiia</taxon>
        <taxon>Chlorobiales</taxon>
        <taxon>Chlorobiaceae</taxon>
        <taxon>Chlorobium/Pelodictyon group</taxon>
        <taxon>Chlorobium</taxon>
    </lineage>
</organism>
<reference evidence="8" key="1">
    <citation type="submission" date="2008-06" db="EMBL/GenBank/DDBJ databases">
        <title>Complete sequence of Chlorobium phaeobacteroides BS1.</title>
        <authorList>
            <consortium name="US DOE Joint Genome Institute"/>
            <person name="Lucas S."/>
            <person name="Copeland A."/>
            <person name="Lapidus A."/>
            <person name="Glavina del Rio T."/>
            <person name="Dalin E."/>
            <person name="Tice H."/>
            <person name="Bruce D."/>
            <person name="Goodwin L."/>
            <person name="Pitluck S."/>
            <person name="Schmutz J."/>
            <person name="Larimer F."/>
            <person name="Land M."/>
            <person name="Hauser L."/>
            <person name="Kyrpides N."/>
            <person name="Ovchinnikova G."/>
            <person name="Li T."/>
            <person name="Liu Z."/>
            <person name="Zhao F."/>
            <person name="Overmann J."/>
            <person name="Bryant D.A."/>
            <person name="Richardson P."/>
        </authorList>
    </citation>
    <scope>NUCLEOTIDE SEQUENCE [LARGE SCALE GENOMIC DNA]</scope>
    <source>
        <strain evidence="8">BS1</strain>
    </source>
</reference>
<dbReference type="PANTHER" id="PTHR30558:SF3">
    <property type="entry name" value="BIOPOLYMER TRANSPORT PROTEIN EXBD-RELATED"/>
    <property type="match status" value="1"/>
</dbReference>
<comment type="similarity">
    <text evidence="2 7">Belongs to the ExbD/TolR family.</text>
</comment>
<evidence type="ECO:0000256" key="1">
    <source>
        <dbReference type="ARBA" id="ARBA00004162"/>
    </source>
</evidence>
<dbReference type="EMBL" id="CP001101">
    <property type="protein sequence ID" value="ACE03593.1"/>
    <property type="molecule type" value="Genomic_DNA"/>
</dbReference>
<dbReference type="InterPro" id="IPR003400">
    <property type="entry name" value="ExbD"/>
</dbReference>
<evidence type="ECO:0000256" key="6">
    <source>
        <dbReference type="ARBA" id="ARBA00023136"/>
    </source>
</evidence>
<dbReference type="GO" id="GO:0005886">
    <property type="term" value="C:plasma membrane"/>
    <property type="evidence" value="ECO:0007669"/>
    <property type="project" value="UniProtKB-SubCell"/>
</dbReference>
<dbReference type="eggNOG" id="COG0848">
    <property type="taxonomic scope" value="Bacteria"/>
</dbReference>
<keyword evidence="5" id="KW-1133">Transmembrane helix</keyword>
<protein>
    <submittedName>
        <fullName evidence="8">Biopolymer transport protein ExbD/TolR</fullName>
    </submittedName>
</protein>
<keyword evidence="7" id="KW-0813">Transport</keyword>
<evidence type="ECO:0000313" key="8">
    <source>
        <dbReference type="EMBL" id="ACE03593.1"/>
    </source>
</evidence>
<comment type="subcellular location">
    <subcellularLocation>
        <location evidence="1">Cell membrane</location>
        <topology evidence="1">Single-pass membrane protein</topology>
    </subcellularLocation>
    <subcellularLocation>
        <location evidence="7">Cell membrane</location>
        <topology evidence="7">Single-pass type II membrane protein</topology>
    </subcellularLocation>
</comment>
<name>B3EMW5_CHLPB</name>